<dbReference type="Proteomes" id="UP001183615">
    <property type="component" value="Unassembled WGS sequence"/>
</dbReference>
<feature type="transmembrane region" description="Helical" evidence="6">
    <location>
        <begin position="374"/>
        <end position="392"/>
    </location>
</feature>
<evidence type="ECO:0000256" key="4">
    <source>
        <dbReference type="ARBA" id="ARBA00023136"/>
    </source>
</evidence>
<keyword evidence="2 6" id="KW-0812">Transmembrane</keyword>
<evidence type="ECO:0000256" key="6">
    <source>
        <dbReference type="SAM" id="Phobius"/>
    </source>
</evidence>
<reference evidence="9" key="1">
    <citation type="submission" date="2023-07" db="EMBL/GenBank/DDBJ databases">
        <title>30 novel species of actinomycetes from the DSMZ collection.</title>
        <authorList>
            <person name="Nouioui I."/>
        </authorList>
    </citation>
    <scope>NUCLEOTIDE SEQUENCE [LARGE SCALE GENOMIC DNA]</scope>
    <source>
        <strain evidence="9">DSM 41886</strain>
    </source>
</reference>
<keyword evidence="4 6" id="KW-0472">Membrane</keyword>
<feature type="transmembrane region" description="Helical" evidence="6">
    <location>
        <begin position="53"/>
        <end position="76"/>
    </location>
</feature>
<evidence type="ECO:0000256" key="5">
    <source>
        <dbReference type="SAM" id="MobiDB-lite"/>
    </source>
</evidence>
<sequence length="423" mass="42622">MAKAAMDPRTARWRAALFAMFLLPGVAMSSWITRTPDIRDRVGASTAEMGLIIFGLSIGAMAGVLCSASLVARYGGRAVTTAGSALNLAGLAVVALGAGAGSGAVVFCGLALFGAGSGLMEIAVNVEGAAVERVIGRPVLPALHGCFSAGTFAGATTGVALTAVDFPVQWHLLIVVLLGVALSVWALRHVPRGTGQERPGSTEAPALGARERLAVWRERRVVLLGLIVLGMALAEGAANDWLPLIMVDGYDLDAATGSLVYALFAASMAVGRFSGERLLSRFGRVTVVRAGAVCAAVGLATVVLAPHPAPAAAAVVLWGLGAALGFPLTLSAAGDDPQGAAARVSAVAITGYLAFLAGPPALGFLGEAVGLRNAMLAVLAVVLLAGTLATAVRPPRPAQQPPRASGPAPEREATDDAPPGSRV</sequence>
<keyword evidence="3 6" id="KW-1133">Transmembrane helix</keyword>
<feature type="transmembrane region" description="Helical" evidence="6">
    <location>
        <begin position="258"/>
        <end position="275"/>
    </location>
</feature>
<feature type="domain" description="Major facilitator superfamily (MFS) profile" evidence="7">
    <location>
        <begin position="13"/>
        <end position="398"/>
    </location>
</feature>
<dbReference type="PANTHER" id="PTHR23514">
    <property type="entry name" value="BYPASS OF STOP CODON PROTEIN 6"/>
    <property type="match status" value="1"/>
</dbReference>
<gene>
    <name evidence="8" type="ORF">RM779_17495</name>
</gene>
<evidence type="ECO:0000256" key="2">
    <source>
        <dbReference type="ARBA" id="ARBA00022692"/>
    </source>
</evidence>
<dbReference type="InterPro" id="IPR020846">
    <property type="entry name" value="MFS_dom"/>
</dbReference>
<proteinExistence type="predicted"/>
<feature type="transmembrane region" description="Helical" evidence="6">
    <location>
        <begin position="340"/>
        <end position="362"/>
    </location>
</feature>
<dbReference type="PROSITE" id="PS50850">
    <property type="entry name" value="MFS"/>
    <property type="match status" value="1"/>
</dbReference>
<dbReference type="Gene3D" id="1.20.1250.20">
    <property type="entry name" value="MFS general substrate transporter like domains"/>
    <property type="match status" value="2"/>
</dbReference>
<comment type="subcellular location">
    <subcellularLocation>
        <location evidence="1">Cell membrane</location>
        <topology evidence="1">Multi-pass membrane protein</topology>
    </subcellularLocation>
</comment>
<accession>A0ABU2S5X2</accession>
<feature type="region of interest" description="Disordered" evidence="5">
    <location>
        <begin position="393"/>
        <end position="423"/>
    </location>
</feature>
<dbReference type="InterPro" id="IPR051788">
    <property type="entry name" value="MFS_Transporter"/>
</dbReference>
<dbReference type="SUPFAM" id="SSF103473">
    <property type="entry name" value="MFS general substrate transporter"/>
    <property type="match status" value="1"/>
</dbReference>
<feature type="transmembrane region" description="Helical" evidence="6">
    <location>
        <begin position="168"/>
        <end position="187"/>
    </location>
</feature>
<feature type="transmembrane region" description="Helical" evidence="6">
    <location>
        <begin position="311"/>
        <end position="333"/>
    </location>
</feature>
<dbReference type="EMBL" id="JAVREV010000009">
    <property type="protein sequence ID" value="MDT0444377.1"/>
    <property type="molecule type" value="Genomic_DNA"/>
</dbReference>
<evidence type="ECO:0000259" key="7">
    <source>
        <dbReference type="PROSITE" id="PS50850"/>
    </source>
</evidence>
<dbReference type="CDD" id="cd17393">
    <property type="entry name" value="MFS_MosC_like"/>
    <property type="match status" value="1"/>
</dbReference>
<evidence type="ECO:0000313" key="9">
    <source>
        <dbReference type="Proteomes" id="UP001183615"/>
    </source>
</evidence>
<evidence type="ECO:0000256" key="1">
    <source>
        <dbReference type="ARBA" id="ARBA00004651"/>
    </source>
</evidence>
<keyword evidence="9" id="KW-1185">Reference proteome</keyword>
<evidence type="ECO:0000256" key="3">
    <source>
        <dbReference type="ARBA" id="ARBA00022989"/>
    </source>
</evidence>
<dbReference type="InterPro" id="IPR011701">
    <property type="entry name" value="MFS"/>
</dbReference>
<protein>
    <submittedName>
        <fullName evidence="8">MFS transporter</fullName>
    </submittedName>
</protein>
<feature type="transmembrane region" description="Helical" evidence="6">
    <location>
        <begin position="88"/>
        <end position="113"/>
    </location>
</feature>
<dbReference type="InterPro" id="IPR036259">
    <property type="entry name" value="MFS_trans_sf"/>
</dbReference>
<dbReference type="PANTHER" id="PTHR23514:SF13">
    <property type="entry name" value="INNER MEMBRANE PROTEIN YBJJ"/>
    <property type="match status" value="1"/>
</dbReference>
<name>A0ABU2S5X2_9ACTN</name>
<evidence type="ECO:0000313" key="8">
    <source>
        <dbReference type="EMBL" id="MDT0444377.1"/>
    </source>
</evidence>
<feature type="transmembrane region" description="Helical" evidence="6">
    <location>
        <begin position="221"/>
        <end position="238"/>
    </location>
</feature>
<comment type="caution">
    <text evidence="8">The sequence shown here is derived from an EMBL/GenBank/DDBJ whole genome shotgun (WGS) entry which is preliminary data.</text>
</comment>
<organism evidence="8 9">
    <name type="scientific">Streptomyces johnsoniae</name>
    <dbReference type="NCBI Taxonomy" id="3075532"/>
    <lineage>
        <taxon>Bacteria</taxon>
        <taxon>Bacillati</taxon>
        <taxon>Actinomycetota</taxon>
        <taxon>Actinomycetes</taxon>
        <taxon>Kitasatosporales</taxon>
        <taxon>Streptomycetaceae</taxon>
        <taxon>Streptomyces</taxon>
    </lineage>
</organism>
<dbReference type="Pfam" id="PF07690">
    <property type="entry name" value="MFS_1"/>
    <property type="match status" value="1"/>
</dbReference>
<feature type="transmembrane region" description="Helical" evidence="6">
    <location>
        <begin position="287"/>
        <end position="305"/>
    </location>
</feature>